<organism evidence="2 3">
    <name type="scientific">Eruca vesicaria subsp. sativa</name>
    <name type="common">Garden rocket</name>
    <name type="synonym">Eruca sativa</name>
    <dbReference type="NCBI Taxonomy" id="29727"/>
    <lineage>
        <taxon>Eukaryota</taxon>
        <taxon>Viridiplantae</taxon>
        <taxon>Streptophyta</taxon>
        <taxon>Embryophyta</taxon>
        <taxon>Tracheophyta</taxon>
        <taxon>Spermatophyta</taxon>
        <taxon>Magnoliopsida</taxon>
        <taxon>eudicotyledons</taxon>
        <taxon>Gunneridae</taxon>
        <taxon>Pentapetalae</taxon>
        <taxon>rosids</taxon>
        <taxon>malvids</taxon>
        <taxon>Brassicales</taxon>
        <taxon>Brassicaceae</taxon>
        <taxon>Brassiceae</taxon>
        <taxon>Eruca</taxon>
    </lineage>
</organism>
<keyword evidence="1" id="KW-0813">Transport</keyword>
<dbReference type="InterPro" id="IPR040177">
    <property type="entry name" value="SLC30A9"/>
</dbReference>
<keyword evidence="3" id="KW-1185">Reference proteome</keyword>
<name>A0ABC8M9W2_ERUVS</name>
<proteinExistence type="predicted"/>
<accession>A0ABC8M9W2</accession>
<dbReference type="EMBL" id="CAKOAT010997891">
    <property type="protein sequence ID" value="CAH8392699.1"/>
    <property type="molecule type" value="Genomic_DNA"/>
</dbReference>
<sequence>MAEVVHSVADFPNTALLAYGLSSSRRAPDTPHPCFTYRCYSICQKGAAQEGMTIRDYIWRGHDPTSVAVMTKGGTAMAVLAIAAASLVVFKMTGNAIYDPIGLLLETYLECAPSSFSCGFVFEVVYSKLSKHVVGEEVVTALGSEVIRLEKQIRDLVPGIQHVDIEAQNPKDQSL</sequence>
<evidence type="ECO:0000313" key="2">
    <source>
        <dbReference type="EMBL" id="CAH8392699.1"/>
    </source>
</evidence>
<dbReference type="PANTHER" id="PTHR13414">
    <property type="entry name" value="HUEL-CATION TRANSPORTER"/>
    <property type="match status" value="1"/>
</dbReference>
<reference evidence="2 3" key="1">
    <citation type="submission" date="2022-03" db="EMBL/GenBank/DDBJ databases">
        <authorList>
            <person name="Macdonald S."/>
            <person name="Ahmed S."/>
            <person name="Newling K."/>
        </authorList>
    </citation>
    <scope>NUCLEOTIDE SEQUENCE [LARGE SCALE GENOMIC DNA]</scope>
</reference>
<protein>
    <submittedName>
        <fullName evidence="2">Uncharacterized protein</fullName>
    </submittedName>
</protein>
<dbReference type="PANTHER" id="PTHR13414:SF9">
    <property type="entry name" value="PROTON-COUPLED ZINC ANTIPORTER SLC30A9, MITOCHONDRIAL"/>
    <property type="match status" value="1"/>
</dbReference>
<comment type="caution">
    <text evidence="2">The sequence shown here is derived from an EMBL/GenBank/DDBJ whole genome shotgun (WGS) entry which is preliminary data.</text>
</comment>
<dbReference type="Proteomes" id="UP001642260">
    <property type="component" value="Unassembled WGS sequence"/>
</dbReference>
<gene>
    <name evidence="2" type="ORF">ERUC_LOCUS45182</name>
</gene>
<evidence type="ECO:0000313" key="3">
    <source>
        <dbReference type="Proteomes" id="UP001642260"/>
    </source>
</evidence>
<dbReference type="AlphaFoldDB" id="A0ABC8M9W2"/>
<evidence type="ECO:0000256" key="1">
    <source>
        <dbReference type="ARBA" id="ARBA00022448"/>
    </source>
</evidence>